<dbReference type="EMBL" id="JADNRY010000055">
    <property type="protein sequence ID" value="KAF9068976.1"/>
    <property type="molecule type" value="Genomic_DNA"/>
</dbReference>
<evidence type="ECO:0000313" key="6">
    <source>
        <dbReference type="Proteomes" id="UP000772434"/>
    </source>
</evidence>
<keyword evidence="2" id="KW-0521">NADP</keyword>
<dbReference type="Proteomes" id="UP000772434">
    <property type="component" value="Unassembled WGS sequence"/>
</dbReference>
<protein>
    <recommendedName>
        <fullName evidence="4">NmrA-like domain-containing protein</fullName>
    </recommendedName>
</protein>
<evidence type="ECO:0000256" key="3">
    <source>
        <dbReference type="ARBA" id="ARBA00023002"/>
    </source>
</evidence>
<dbReference type="SUPFAM" id="SSF51735">
    <property type="entry name" value="NAD(P)-binding Rossmann-fold domains"/>
    <property type="match status" value="1"/>
</dbReference>
<dbReference type="Gene3D" id="3.40.50.720">
    <property type="entry name" value="NAD(P)-binding Rossmann-like Domain"/>
    <property type="match status" value="1"/>
</dbReference>
<sequence>MSRLTSFALIGSSGYFGSFVVSAFAQAVSRQPTIIVLSRNPESKKYPSGVKVVRVDDYEDVDAIAKIFVEHQIDAVVSTVGYAGITVQKRMADAAKKAGVKLFAPSEFGSPTDDAPDEYPDFQEKDEVAKYIEAIGLPCARFYNGAFINSGLFSVTGVRVNGKVNVIGRGQSPVSFTLEEDVAGFVAYVLTSLTLNSLSNKIFRLEGDRASLVELANWYGKEVSHVEEIPGRRGPSEILSMLAKVFEAGACSTGWNFKLGRDGEGEDAAGSANKIWQGHQWKAIRDVIMKL</sequence>
<evidence type="ECO:0000256" key="2">
    <source>
        <dbReference type="ARBA" id="ARBA00022857"/>
    </source>
</evidence>
<dbReference type="PANTHER" id="PTHR47706:SF4">
    <property type="entry name" value="NMRA-LIKE DOMAIN-CONTAINING PROTEIN"/>
    <property type="match status" value="1"/>
</dbReference>
<accession>A0A9P5PN93</accession>
<dbReference type="Gene3D" id="3.90.25.10">
    <property type="entry name" value="UDP-galactose 4-epimerase, domain 1"/>
    <property type="match status" value="1"/>
</dbReference>
<comment type="similarity">
    <text evidence="1">Belongs to the NmrA-type oxidoreductase family. Isoflavone reductase subfamily.</text>
</comment>
<comment type="caution">
    <text evidence="5">The sequence shown here is derived from an EMBL/GenBank/DDBJ whole genome shotgun (WGS) entry which is preliminary data.</text>
</comment>
<dbReference type="InterPro" id="IPR051609">
    <property type="entry name" value="NmrA/Isoflavone_reductase-like"/>
</dbReference>
<dbReference type="GO" id="GO:0016491">
    <property type="term" value="F:oxidoreductase activity"/>
    <property type="evidence" value="ECO:0007669"/>
    <property type="project" value="UniProtKB-KW"/>
</dbReference>
<proteinExistence type="inferred from homology"/>
<dbReference type="Pfam" id="PF05368">
    <property type="entry name" value="NmrA"/>
    <property type="match status" value="1"/>
</dbReference>
<dbReference type="InterPro" id="IPR008030">
    <property type="entry name" value="NmrA-like"/>
</dbReference>
<name>A0A9P5PN93_9AGAR</name>
<keyword evidence="6" id="KW-1185">Reference proteome</keyword>
<evidence type="ECO:0000256" key="1">
    <source>
        <dbReference type="ARBA" id="ARBA00005725"/>
    </source>
</evidence>
<organism evidence="5 6">
    <name type="scientific">Rhodocollybia butyracea</name>
    <dbReference type="NCBI Taxonomy" id="206335"/>
    <lineage>
        <taxon>Eukaryota</taxon>
        <taxon>Fungi</taxon>
        <taxon>Dikarya</taxon>
        <taxon>Basidiomycota</taxon>
        <taxon>Agaricomycotina</taxon>
        <taxon>Agaricomycetes</taxon>
        <taxon>Agaricomycetidae</taxon>
        <taxon>Agaricales</taxon>
        <taxon>Marasmiineae</taxon>
        <taxon>Omphalotaceae</taxon>
        <taxon>Rhodocollybia</taxon>
    </lineage>
</organism>
<evidence type="ECO:0000313" key="5">
    <source>
        <dbReference type="EMBL" id="KAF9068976.1"/>
    </source>
</evidence>
<dbReference type="PANTHER" id="PTHR47706">
    <property type="entry name" value="NMRA-LIKE FAMILY PROTEIN"/>
    <property type="match status" value="1"/>
</dbReference>
<dbReference type="InterPro" id="IPR036291">
    <property type="entry name" value="NAD(P)-bd_dom_sf"/>
</dbReference>
<feature type="domain" description="NmrA-like" evidence="4">
    <location>
        <begin position="8"/>
        <end position="223"/>
    </location>
</feature>
<gene>
    <name evidence="5" type="ORF">BDP27DRAFT_1223361</name>
</gene>
<evidence type="ECO:0000259" key="4">
    <source>
        <dbReference type="Pfam" id="PF05368"/>
    </source>
</evidence>
<reference evidence="5" key="1">
    <citation type="submission" date="2020-11" db="EMBL/GenBank/DDBJ databases">
        <authorList>
            <consortium name="DOE Joint Genome Institute"/>
            <person name="Ahrendt S."/>
            <person name="Riley R."/>
            <person name="Andreopoulos W."/>
            <person name="Labutti K."/>
            <person name="Pangilinan J."/>
            <person name="Ruiz-Duenas F.J."/>
            <person name="Barrasa J.M."/>
            <person name="Sanchez-Garcia M."/>
            <person name="Camarero S."/>
            <person name="Miyauchi S."/>
            <person name="Serrano A."/>
            <person name="Linde D."/>
            <person name="Babiker R."/>
            <person name="Drula E."/>
            <person name="Ayuso-Fernandez I."/>
            <person name="Pacheco R."/>
            <person name="Padilla G."/>
            <person name="Ferreira P."/>
            <person name="Barriuso J."/>
            <person name="Kellner H."/>
            <person name="Castanera R."/>
            <person name="Alfaro M."/>
            <person name="Ramirez L."/>
            <person name="Pisabarro A.G."/>
            <person name="Kuo A."/>
            <person name="Tritt A."/>
            <person name="Lipzen A."/>
            <person name="He G."/>
            <person name="Yan M."/>
            <person name="Ng V."/>
            <person name="Cullen D."/>
            <person name="Martin F."/>
            <person name="Rosso M.-N."/>
            <person name="Henrissat B."/>
            <person name="Hibbett D."/>
            <person name="Martinez A.T."/>
            <person name="Grigoriev I.V."/>
        </authorList>
    </citation>
    <scope>NUCLEOTIDE SEQUENCE</scope>
    <source>
        <strain evidence="5">AH 40177</strain>
    </source>
</reference>
<dbReference type="OrthoDB" id="5283654at2759"/>
<keyword evidence="3" id="KW-0560">Oxidoreductase</keyword>
<dbReference type="AlphaFoldDB" id="A0A9P5PN93"/>